<gene>
    <name evidence="2" type="ORF">SAMN02927903_00893</name>
</gene>
<proteinExistence type="predicted"/>
<dbReference type="STRING" id="490189.SAMN02927903_00893"/>
<dbReference type="AlphaFoldDB" id="A0A1G5E0L1"/>
<reference evidence="2 3" key="1">
    <citation type="submission" date="2016-10" db="EMBL/GenBank/DDBJ databases">
        <authorList>
            <person name="de Groot N.N."/>
        </authorList>
    </citation>
    <scope>NUCLEOTIDE SEQUENCE [LARGE SCALE GENOMIC DNA]</scope>
    <source>
        <strain evidence="2 3">CGMCC 1.7031</strain>
    </source>
</reference>
<sequence length="152" mass="15867">MPLFSRLLSVFLLVLCLAPSNGMAQVGINTATPLSTLDLNGNLSLKAIGITTAFVGGPAGNATPINDGVYLSLTPTPGNVEFIVPNASTVPGRIYILRNISNTVTAQLYSFGGLFFAKDSNTATAAPLNMPGNATMKTLILISDGANWTYIF</sequence>
<evidence type="ECO:0000313" key="2">
    <source>
        <dbReference type="EMBL" id="SCY20261.1"/>
    </source>
</evidence>
<evidence type="ECO:0000313" key="3">
    <source>
        <dbReference type="Proteomes" id="UP000199354"/>
    </source>
</evidence>
<protein>
    <submittedName>
        <fullName evidence="2">Uncharacterized protein</fullName>
    </submittedName>
</protein>
<keyword evidence="1" id="KW-0732">Signal</keyword>
<evidence type="ECO:0000256" key="1">
    <source>
        <dbReference type="SAM" id="SignalP"/>
    </source>
</evidence>
<dbReference type="OrthoDB" id="1251128at2"/>
<accession>A0A1G5E0L1</accession>
<keyword evidence="3" id="KW-1185">Reference proteome</keyword>
<dbReference type="EMBL" id="FMVF01000004">
    <property type="protein sequence ID" value="SCY20261.1"/>
    <property type="molecule type" value="Genomic_DNA"/>
</dbReference>
<organism evidence="2 3">
    <name type="scientific">Flavobacterium caeni</name>
    <dbReference type="NCBI Taxonomy" id="490189"/>
    <lineage>
        <taxon>Bacteria</taxon>
        <taxon>Pseudomonadati</taxon>
        <taxon>Bacteroidota</taxon>
        <taxon>Flavobacteriia</taxon>
        <taxon>Flavobacteriales</taxon>
        <taxon>Flavobacteriaceae</taxon>
        <taxon>Flavobacterium</taxon>
    </lineage>
</organism>
<dbReference type="Proteomes" id="UP000199354">
    <property type="component" value="Unassembled WGS sequence"/>
</dbReference>
<name>A0A1G5E0L1_9FLAO</name>
<feature type="chain" id="PRO_5011677546" evidence="1">
    <location>
        <begin position="25"/>
        <end position="152"/>
    </location>
</feature>
<feature type="signal peptide" evidence="1">
    <location>
        <begin position="1"/>
        <end position="24"/>
    </location>
</feature>
<dbReference type="RefSeq" id="WP_139149603.1">
    <property type="nucleotide sequence ID" value="NZ_FMVF01000004.1"/>
</dbReference>